<feature type="region of interest" description="Disordered" evidence="3">
    <location>
        <begin position="128"/>
        <end position="162"/>
    </location>
</feature>
<gene>
    <name evidence="4" type="ORF">CVLEPA_LOCUS4800</name>
</gene>
<keyword evidence="5" id="KW-1185">Reference proteome</keyword>
<comment type="caution">
    <text evidence="4">The sequence shown here is derived from an EMBL/GenBank/DDBJ whole genome shotgun (WGS) entry which is preliminary data.</text>
</comment>
<name>A0ABP0F657_CLALP</name>
<evidence type="ECO:0000313" key="5">
    <source>
        <dbReference type="Proteomes" id="UP001642483"/>
    </source>
</evidence>
<dbReference type="InterPro" id="IPR019139">
    <property type="entry name" value="LRRFIP1/2"/>
</dbReference>
<dbReference type="Proteomes" id="UP001642483">
    <property type="component" value="Unassembled WGS sequence"/>
</dbReference>
<accession>A0ABP0F657</accession>
<proteinExistence type="inferred from homology"/>
<evidence type="ECO:0000256" key="3">
    <source>
        <dbReference type="SAM" id="MobiDB-lite"/>
    </source>
</evidence>
<reference evidence="4 5" key="1">
    <citation type="submission" date="2024-02" db="EMBL/GenBank/DDBJ databases">
        <authorList>
            <person name="Daric V."/>
            <person name="Darras S."/>
        </authorList>
    </citation>
    <scope>NUCLEOTIDE SEQUENCE [LARGE SCALE GENOMIC DNA]</scope>
</reference>
<dbReference type="Pfam" id="PF09738">
    <property type="entry name" value="LRRFIP"/>
    <property type="match status" value="1"/>
</dbReference>
<sequence length="301" mass="34424">MDVRYQALKLVQMSSTPGTGRRRLGRTHNVEDETLSQIAKEAEARLAQKRAARIEAREIRMRELERQQREKLHKRACSRQYDYNTNSSVSMSSYRKLRPSTSICYKNSQQPLTPNQCYLDYYKFKPSGDSRYSSKSGSSFKSSSFSRSSSLSSLTSSSSNSNSYYSLNSSESLNFLPLSRRNKLMKHYSQDSSLFQLSNLSRSSSYSSLHSDSFYDDNASEYSQSSWSDDDRSNCKLFMYISPCACGIGCCLKSAVLVEEDMILLSHKINQRGIEKILHLSQLDQSEYVSFMSTRIRQCVI</sequence>
<protein>
    <submittedName>
        <fullName evidence="4">Uncharacterized protein</fullName>
    </submittedName>
</protein>
<keyword evidence="2" id="KW-0175">Coiled coil</keyword>
<evidence type="ECO:0000256" key="2">
    <source>
        <dbReference type="ARBA" id="ARBA00023054"/>
    </source>
</evidence>
<feature type="compositionally biased region" description="Low complexity" evidence="3">
    <location>
        <begin position="129"/>
        <end position="162"/>
    </location>
</feature>
<dbReference type="EMBL" id="CAWYQH010000013">
    <property type="protein sequence ID" value="CAK8675194.1"/>
    <property type="molecule type" value="Genomic_DNA"/>
</dbReference>
<comment type="similarity">
    <text evidence="1">Belongs to the LRRFIP family.</text>
</comment>
<dbReference type="PANTHER" id="PTHR19212:SF0">
    <property type="entry name" value="LD07988P"/>
    <property type="match status" value="1"/>
</dbReference>
<organism evidence="4 5">
    <name type="scientific">Clavelina lepadiformis</name>
    <name type="common">Light-bulb sea squirt</name>
    <name type="synonym">Ascidia lepadiformis</name>
    <dbReference type="NCBI Taxonomy" id="159417"/>
    <lineage>
        <taxon>Eukaryota</taxon>
        <taxon>Metazoa</taxon>
        <taxon>Chordata</taxon>
        <taxon>Tunicata</taxon>
        <taxon>Ascidiacea</taxon>
        <taxon>Aplousobranchia</taxon>
        <taxon>Clavelinidae</taxon>
        <taxon>Clavelina</taxon>
    </lineage>
</organism>
<evidence type="ECO:0000256" key="1">
    <source>
        <dbReference type="ARBA" id="ARBA00008275"/>
    </source>
</evidence>
<dbReference type="PANTHER" id="PTHR19212">
    <property type="entry name" value="LEUCINE RICH REPEAT IN FLII INTERACTING PROTEIN"/>
    <property type="match status" value="1"/>
</dbReference>
<evidence type="ECO:0000313" key="4">
    <source>
        <dbReference type="EMBL" id="CAK8675194.1"/>
    </source>
</evidence>